<keyword evidence="3" id="KW-1185">Reference proteome</keyword>
<gene>
    <name evidence="2" type="primary">YER152C_0</name>
    <name evidence="2" type="ORF">LSUE1_G002393</name>
</gene>
<comment type="caution">
    <text evidence="2">The sequence shown here is derived from an EMBL/GenBank/DDBJ whole genome shotgun (WGS) entry which is preliminary data.</text>
</comment>
<dbReference type="Gene3D" id="3.40.640.10">
    <property type="entry name" value="Type I PLP-dependent aspartate aminotransferase-like (Major domain)"/>
    <property type="match status" value="1"/>
</dbReference>
<dbReference type="FunFam" id="3.40.640.10:FF:000080">
    <property type="entry name" value="Aminotransferase, putative"/>
    <property type="match status" value="1"/>
</dbReference>
<feature type="non-terminal residue" evidence="2">
    <location>
        <position position="426"/>
    </location>
</feature>
<dbReference type="Proteomes" id="UP000469558">
    <property type="component" value="Unassembled WGS sequence"/>
</dbReference>
<dbReference type="Pfam" id="PF00155">
    <property type="entry name" value="Aminotran_1_2"/>
    <property type="match status" value="1"/>
</dbReference>
<dbReference type="Gene3D" id="3.90.1150.10">
    <property type="entry name" value="Aspartate Aminotransferase, domain 1"/>
    <property type="match status" value="1"/>
</dbReference>
<dbReference type="SUPFAM" id="SSF53383">
    <property type="entry name" value="PLP-dependent transferases"/>
    <property type="match status" value="1"/>
</dbReference>
<dbReference type="AlphaFoldDB" id="A0A8T9CGC3"/>
<dbReference type="InterPro" id="IPR015422">
    <property type="entry name" value="PyrdxlP-dep_Trfase_small"/>
</dbReference>
<dbReference type="OrthoDB" id="7042322at2759"/>
<name>A0A8T9CGC3_9HELO</name>
<dbReference type="GO" id="GO:0030170">
    <property type="term" value="F:pyridoxal phosphate binding"/>
    <property type="evidence" value="ECO:0007669"/>
    <property type="project" value="InterPro"/>
</dbReference>
<evidence type="ECO:0000313" key="2">
    <source>
        <dbReference type="EMBL" id="TVY84628.1"/>
    </source>
</evidence>
<dbReference type="PANTHER" id="PTHR42858:SF1">
    <property type="entry name" value="LD15494P"/>
    <property type="match status" value="1"/>
</dbReference>
<protein>
    <recommendedName>
        <fullName evidence="1">Aminotransferase class I/classII large domain-containing protein</fullName>
    </recommendedName>
</protein>
<dbReference type="InterPro" id="IPR015421">
    <property type="entry name" value="PyrdxlP-dep_Trfase_major"/>
</dbReference>
<evidence type="ECO:0000313" key="3">
    <source>
        <dbReference type="Proteomes" id="UP000469558"/>
    </source>
</evidence>
<sequence length="426" mass="46646">AITKAANSALSNPAISTPGLLYGPDPGYQPLREEIARWLGGFYGGAADANRICITGGASQNLACVLQVFSDPVFTRVWMVAPSYFLACRVFDDSGLRTRAVPEGAEGVDLEYLEKGLIEAEGEQDVKKIKLSKPWSKVYRHIIYCVPTFSNPSGKTMSLSCRQKLVQLARKYDALIITDDVYDFLQWPTSSVKSSSFGKALLPRLVDIDRTMDPVPGADSFGNAMSNGSFSKIAGPGVRTGWTDATPKFTYGLSQCGSSRSGGAPSQLTATMICELLKSGDLESHIEKTLIPAYKARYQTMMKAIEKFLIPLGVRVGEVSFGEKEIFGGYFIWIEMPEGVKARMVSSMAREREDLIVAPGKLFEVSNDPSVQFEGSLRLCFAWEDLSDLEEGVGRLAKVIQEVKTFNSTRSEPAGEDIKNDLGEFR</sequence>
<organism evidence="2 3">
    <name type="scientific">Lachnellula suecica</name>
    <dbReference type="NCBI Taxonomy" id="602035"/>
    <lineage>
        <taxon>Eukaryota</taxon>
        <taxon>Fungi</taxon>
        <taxon>Dikarya</taxon>
        <taxon>Ascomycota</taxon>
        <taxon>Pezizomycotina</taxon>
        <taxon>Leotiomycetes</taxon>
        <taxon>Helotiales</taxon>
        <taxon>Lachnaceae</taxon>
        <taxon>Lachnellula</taxon>
    </lineage>
</organism>
<reference evidence="2 3" key="1">
    <citation type="submission" date="2018-05" db="EMBL/GenBank/DDBJ databases">
        <title>Genome sequencing and assembly of the regulated plant pathogen Lachnellula willkommii and related sister species for the development of diagnostic species identification markers.</title>
        <authorList>
            <person name="Giroux E."/>
            <person name="Bilodeau G."/>
        </authorList>
    </citation>
    <scope>NUCLEOTIDE SEQUENCE [LARGE SCALE GENOMIC DNA]</scope>
    <source>
        <strain evidence="2 3">CBS 268.59</strain>
    </source>
</reference>
<dbReference type="GO" id="GO:0047536">
    <property type="term" value="F:2-aminoadipate transaminase activity"/>
    <property type="evidence" value="ECO:0007669"/>
    <property type="project" value="TreeGrafter"/>
</dbReference>
<dbReference type="InterPro" id="IPR004839">
    <property type="entry name" value="Aminotransferase_I/II_large"/>
</dbReference>
<feature type="domain" description="Aminotransferase class I/classII large" evidence="1">
    <location>
        <begin position="19"/>
        <end position="396"/>
    </location>
</feature>
<dbReference type="CDD" id="cd00609">
    <property type="entry name" value="AAT_like"/>
    <property type="match status" value="1"/>
</dbReference>
<evidence type="ECO:0000259" key="1">
    <source>
        <dbReference type="Pfam" id="PF00155"/>
    </source>
</evidence>
<dbReference type="EMBL" id="QGMK01000068">
    <property type="protein sequence ID" value="TVY84628.1"/>
    <property type="molecule type" value="Genomic_DNA"/>
</dbReference>
<proteinExistence type="predicted"/>
<accession>A0A8T9CGC3</accession>
<dbReference type="InterPro" id="IPR015424">
    <property type="entry name" value="PyrdxlP-dep_Trfase"/>
</dbReference>
<dbReference type="PANTHER" id="PTHR42858">
    <property type="entry name" value="AMINOTRANSFERASE"/>
    <property type="match status" value="1"/>
</dbReference>